<evidence type="ECO:0000313" key="2">
    <source>
        <dbReference type="Proteomes" id="UP000683511"/>
    </source>
</evidence>
<sequence length="45" mass="5042">MNSQVGNSTFSALGGFLPLPLWRKLNVLEGIILAHFYPPRVLFLN</sequence>
<reference evidence="1" key="1">
    <citation type="submission" date="2017-04" db="EMBL/GenBank/DDBJ databases">
        <title>Genome deletions in a multicellular cyanobacterial endosymbiont for morphological adaptation in marine diatoms.</title>
        <authorList>
            <person name="Wang Y."/>
            <person name="Gao H."/>
            <person name="Li R."/>
            <person name="Xu X."/>
        </authorList>
    </citation>
    <scope>NUCLEOTIDE SEQUENCE</scope>
    <source>
        <strain evidence="1">FACHB 800</strain>
    </source>
</reference>
<keyword evidence="2" id="KW-1185">Reference proteome</keyword>
<dbReference type="Proteomes" id="UP000683511">
    <property type="component" value="Chromosome"/>
</dbReference>
<accession>A0A975TAN9</accession>
<name>A0A975TAN9_9NOST</name>
<gene>
    <name evidence="1" type="ORF">B6N60_03166</name>
</gene>
<protein>
    <submittedName>
        <fullName evidence="1">Uncharacterized protein</fullName>
    </submittedName>
</protein>
<organism evidence="1 2">
    <name type="scientific">Richelia sinica FACHB-800</name>
    <dbReference type="NCBI Taxonomy" id="1357546"/>
    <lineage>
        <taxon>Bacteria</taxon>
        <taxon>Bacillati</taxon>
        <taxon>Cyanobacteriota</taxon>
        <taxon>Cyanophyceae</taxon>
        <taxon>Nostocales</taxon>
        <taxon>Nostocaceae</taxon>
        <taxon>Richelia</taxon>
    </lineage>
</organism>
<proteinExistence type="predicted"/>
<dbReference type="AlphaFoldDB" id="A0A975TAN9"/>
<evidence type="ECO:0000313" key="1">
    <source>
        <dbReference type="EMBL" id="QXE24461.1"/>
    </source>
</evidence>
<dbReference type="KEGG" id="rsin:B6N60_03166"/>
<dbReference type="EMBL" id="CP021056">
    <property type="protein sequence ID" value="QXE24461.1"/>
    <property type="molecule type" value="Genomic_DNA"/>
</dbReference>